<reference evidence="1 2" key="1">
    <citation type="submission" date="2022-12" db="EMBL/GenBank/DDBJ databases">
        <title>Genome Sequence of Deinococcus aquaticus Type Strain PB314.</title>
        <authorList>
            <person name="Albert C."/>
            <person name="Hill J."/>
            <person name="Boren L."/>
            <person name="Scholz-Ng S."/>
            <person name="Fatema N."/>
            <person name="Grosso R."/>
            <person name="Soboslay E."/>
            <person name="Tuohy J."/>
        </authorList>
    </citation>
    <scope>NUCLEOTIDE SEQUENCE [LARGE SCALE GENOMIC DNA]</scope>
    <source>
        <strain evidence="1 2">PB-314</strain>
        <plasmid evidence="1 2">pDATS02</plasmid>
    </source>
</reference>
<evidence type="ECO:0000313" key="1">
    <source>
        <dbReference type="EMBL" id="WDA60718.1"/>
    </source>
</evidence>
<dbReference type="Proteomes" id="UP001217044">
    <property type="component" value="Plasmid pDATS02"/>
</dbReference>
<name>A0ABY7V6B2_9DEIO</name>
<dbReference type="EMBL" id="CP115167">
    <property type="protein sequence ID" value="WDA60718.1"/>
    <property type="molecule type" value="Genomic_DNA"/>
</dbReference>
<geneLocation type="plasmid" evidence="1 2">
    <name>pDATS02</name>
</geneLocation>
<sequence>MQILFLSILTDALSALPRLRDVLGGTFDTSAVQERGGAHRPGTRVLAATCAASSLTVSVMVPFDDEPSDEGVLPSPERYYLEVDHVHLGAVLHAVREAPLPAELAFEDGVGAFLAWRADAVATHF</sequence>
<keyword evidence="2" id="KW-1185">Reference proteome</keyword>
<proteinExistence type="predicted"/>
<keyword evidence="1" id="KW-0614">Plasmid</keyword>
<gene>
    <name evidence="1" type="ORF">M8445_17270</name>
</gene>
<accession>A0ABY7V6B2</accession>
<evidence type="ECO:0000313" key="2">
    <source>
        <dbReference type="Proteomes" id="UP001217044"/>
    </source>
</evidence>
<organism evidence="1 2">
    <name type="scientific">Deinococcus aquaticus</name>
    <dbReference type="NCBI Taxonomy" id="328692"/>
    <lineage>
        <taxon>Bacteria</taxon>
        <taxon>Thermotogati</taxon>
        <taxon>Deinococcota</taxon>
        <taxon>Deinococci</taxon>
        <taxon>Deinococcales</taxon>
        <taxon>Deinococcaceae</taxon>
        <taxon>Deinococcus</taxon>
    </lineage>
</organism>
<protein>
    <submittedName>
        <fullName evidence="1">Uncharacterized protein</fullName>
    </submittedName>
</protein>
<dbReference type="RefSeq" id="WP_273991465.1">
    <property type="nucleotide sequence ID" value="NZ_BAABQT010000016.1"/>
</dbReference>